<dbReference type="CDD" id="cd00207">
    <property type="entry name" value="fer2"/>
    <property type="match status" value="1"/>
</dbReference>
<gene>
    <name evidence="8" type="ORF">OR37_00549</name>
</gene>
<dbReference type="PROSITE" id="PS00814">
    <property type="entry name" value="ADX"/>
    <property type="match status" value="1"/>
</dbReference>
<accession>R0D673</accession>
<dbReference type="STRING" id="1292034.OR37_00549"/>
<evidence type="ECO:0000256" key="4">
    <source>
        <dbReference type="ARBA" id="ARBA00023004"/>
    </source>
</evidence>
<evidence type="ECO:0000256" key="1">
    <source>
        <dbReference type="ARBA" id="ARBA00010914"/>
    </source>
</evidence>
<comment type="caution">
    <text evidence="8">The sequence shown here is derived from an EMBL/GenBank/DDBJ whole genome shotgun (WGS) entry which is preliminary data.</text>
</comment>
<evidence type="ECO:0000256" key="5">
    <source>
        <dbReference type="ARBA" id="ARBA00023014"/>
    </source>
</evidence>
<dbReference type="AlphaFoldDB" id="R0D673"/>
<dbReference type="GO" id="GO:0009055">
    <property type="term" value="F:electron transfer activity"/>
    <property type="evidence" value="ECO:0007669"/>
    <property type="project" value="TreeGrafter"/>
</dbReference>
<dbReference type="InterPro" id="IPR001041">
    <property type="entry name" value="2Fe-2S_ferredoxin-type"/>
</dbReference>
<dbReference type="PRINTS" id="PR00355">
    <property type="entry name" value="ADRENODOXIN"/>
</dbReference>
<dbReference type="OrthoDB" id="9799640at2"/>
<dbReference type="Gene3D" id="3.10.20.30">
    <property type="match status" value="1"/>
</dbReference>
<keyword evidence="3" id="KW-0479">Metal-binding</keyword>
<evidence type="ECO:0000259" key="7">
    <source>
        <dbReference type="PROSITE" id="PS51085"/>
    </source>
</evidence>
<dbReference type="EMBL" id="APMP01000001">
    <property type="protein sequence ID" value="ENZ84041.1"/>
    <property type="molecule type" value="Genomic_DNA"/>
</dbReference>
<name>R0D673_CAUVI</name>
<evidence type="ECO:0000256" key="3">
    <source>
        <dbReference type="ARBA" id="ARBA00022723"/>
    </source>
</evidence>
<sequence length="104" mass="11046">MSKIIVISRDGEERAIEAENGLSVMEAIRNAGIDEIMALCGGSCSCATCHVFVEAGGETLPPPEADESDMLEASAYRRENSRLSCQLTVSSALEGLTVRVAPEE</sequence>
<keyword evidence="4" id="KW-0408">Iron</keyword>
<keyword evidence="2" id="KW-0001">2Fe-2S</keyword>
<evidence type="ECO:0000256" key="6">
    <source>
        <dbReference type="ARBA" id="ARBA00034078"/>
    </source>
</evidence>
<dbReference type="GO" id="GO:0051537">
    <property type="term" value="F:2 iron, 2 sulfur cluster binding"/>
    <property type="evidence" value="ECO:0007669"/>
    <property type="project" value="UniProtKB-KW"/>
</dbReference>
<organism evidence="8 9">
    <name type="scientific">Caulobacter vibrioides OR37</name>
    <dbReference type="NCBI Taxonomy" id="1292034"/>
    <lineage>
        <taxon>Bacteria</taxon>
        <taxon>Pseudomonadati</taxon>
        <taxon>Pseudomonadota</taxon>
        <taxon>Alphaproteobacteria</taxon>
        <taxon>Caulobacterales</taxon>
        <taxon>Caulobacteraceae</taxon>
        <taxon>Caulobacter</taxon>
    </lineage>
</organism>
<dbReference type="PROSITE" id="PS51085">
    <property type="entry name" value="2FE2S_FER_2"/>
    <property type="match status" value="1"/>
</dbReference>
<dbReference type="Proteomes" id="UP000013063">
    <property type="component" value="Unassembled WGS sequence"/>
</dbReference>
<reference evidence="8 9" key="1">
    <citation type="journal article" date="2013" name="Genome Announc.">
        <title>Draft Genome Sequence for Caulobacter sp. Strain OR37, a Bacterium Tolerant to Heavy Metals.</title>
        <authorList>
            <person name="Utturkar S.M."/>
            <person name="Bollmann A."/>
            <person name="Brzoska R.M."/>
            <person name="Klingeman D.M."/>
            <person name="Epstein S.E."/>
            <person name="Palumbo A.V."/>
            <person name="Brown S.D."/>
        </authorList>
    </citation>
    <scope>NUCLEOTIDE SEQUENCE [LARGE SCALE GENOMIC DNA]</scope>
    <source>
        <strain evidence="8 9">OR37</strain>
    </source>
</reference>
<comment type="cofactor">
    <cofactor evidence="6">
        <name>[2Fe-2S] cluster</name>
        <dbReference type="ChEBI" id="CHEBI:190135"/>
    </cofactor>
</comment>
<dbReference type="InterPro" id="IPR001055">
    <property type="entry name" value="Adrenodoxin-like"/>
</dbReference>
<dbReference type="SUPFAM" id="SSF54292">
    <property type="entry name" value="2Fe-2S ferredoxin-like"/>
    <property type="match status" value="1"/>
</dbReference>
<evidence type="ECO:0000313" key="9">
    <source>
        <dbReference type="Proteomes" id="UP000013063"/>
    </source>
</evidence>
<dbReference type="RefSeq" id="WP_004615641.1">
    <property type="nucleotide sequence ID" value="NZ_APMP01000001.1"/>
</dbReference>
<dbReference type="GO" id="GO:0140647">
    <property type="term" value="P:P450-containing electron transport chain"/>
    <property type="evidence" value="ECO:0007669"/>
    <property type="project" value="InterPro"/>
</dbReference>
<dbReference type="PATRIC" id="fig|1292034.3.peg.546"/>
<comment type="similarity">
    <text evidence="1">Belongs to the adrenodoxin/putidaredoxin family.</text>
</comment>
<dbReference type="Pfam" id="PF00111">
    <property type="entry name" value="Fer2"/>
    <property type="match status" value="1"/>
</dbReference>
<dbReference type="InterPro" id="IPR012675">
    <property type="entry name" value="Beta-grasp_dom_sf"/>
</dbReference>
<proteinExistence type="inferred from homology"/>
<dbReference type="InterPro" id="IPR018298">
    <property type="entry name" value="Adrenodoxin_Fe-S_BS"/>
</dbReference>
<feature type="domain" description="2Fe-2S ferredoxin-type" evidence="7">
    <location>
        <begin position="2"/>
        <end position="104"/>
    </location>
</feature>
<dbReference type="GO" id="GO:0046872">
    <property type="term" value="F:metal ion binding"/>
    <property type="evidence" value="ECO:0007669"/>
    <property type="project" value="UniProtKB-KW"/>
</dbReference>
<protein>
    <submittedName>
        <fullName evidence="8">Ferredoxin</fullName>
    </submittedName>
</protein>
<keyword evidence="9" id="KW-1185">Reference proteome</keyword>
<dbReference type="PANTHER" id="PTHR23426">
    <property type="entry name" value="FERREDOXIN/ADRENODOXIN"/>
    <property type="match status" value="1"/>
</dbReference>
<dbReference type="PANTHER" id="PTHR23426:SF65">
    <property type="entry name" value="FERREDOXIN-2, MITOCHONDRIAL"/>
    <property type="match status" value="1"/>
</dbReference>
<evidence type="ECO:0000313" key="8">
    <source>
        <dbReference type="EMBL" id="ENZ84041.1"/>
    </source>
</evidence>
<dbReference type="eggNOG" id="COG0633">
    <property type="taxonomic scope" value="Bacteria"/>
</dbReference>
<dbReference type="InterPro" id="IPR036010">
    <property type="entry name" value="2Fe-2S_ferredoxin-like_sf"/>
</dbReference>
<evidence type="ECO:0000256" key="2">
    <source>
        <dbReference type="ARBA" id="ARBA00022714"/>
    </source>
</evidence>
<keyword evidence="5" id="KW-0411">Iron-sulfur</keyword>